<evidence type="ECO:0000256" key="1">
    <source>
        <dbReference type="ARBA" id="ARBA00008777"/>
    </source>
</evidence>
<dbReference type="AlphaFoldDB" id="A0A1F6P1Z6"/>
<dbReference type="PROSITE" id="PS01167">
    <property type="entry name" value="RIBOSOMAL_L17"/>
    <property type="match status" value="1"/>
</dbReference>
<proteinExistence type="inferred from homology"/>
<evidence type="ECO:0000256" key="5">
    <source>
        <dbReference type="RuleBase" id="RU000660"/>
    </source>
</evidence>
<dbReference type="GO" id="GO:0006412">
    <property type="term" value="P:translation"/>
    <property type="evidence" value="ECO:0007669"/>
    <property type="project" value="UniProtKB-UniRule"/>
</dbReference>
<gene>
    <name evidence="4" type="primary">rplQ</name>
    <name evidence="6" type="ORF">A2537_03480</name>
</gene>
<evidence type="ECO:0000256" key="2">
    <source>
        <dbReference type="ARBA" id="ARBA00022980"/>
    </source>
</evidence>
<dbReference type="InterPro" id="IPR047859">
    <property type="entry name" value="Ribosomal_bL17_CS"/>
</dbReference>
<dbReference type="GO" id="GO:0022625">
    <property type="term" value="C:cytosolic large ribosomal subunit"/>
    <property type="evidence" value="ECO:0007669"/>
    <property type="project" value="TreeGrafter"/>
</dbReference>
<evidence type="ECO:0000313" key="6">
    <source>
        <dbReference type="EMBL" id="OGH90189.1"/>
    </source>
</evidence>
<keyword evidence="2 4" id="KW-0689">Ribosomal protein</keyword>
<dbReference type="Gene3D" id="3.90.1030.10">
    <property type="entry name" value="Ribosomal protein L17"/>
    <property type="match status" value="1"/>
</dbReference>
<comment type="caution">
    <text evidence="6">The sequence shown here is derived from an EMBL/GenBank/DDBJ whole genome shotgun (WGS) entry which is preliminary data.</text>
</comment>
<dbReference type="InterPro" id="IPR036373">
    <property type="entry name" value="Ribosomal_bL17_sf"/>
</dbReference>
<accession>A0A1F6P1Z6</accession>
<evidence type="ECO:0000256" key="3">
    <source>
        <dbReference type="ARBA" id="ARBA00023274"/>
    </source>
</evidence>
<protein>
    <recommendedName>
        <fullName evidence="4">Large ribosomal subunit protein bL17</fullName>
    </recommendedName>
</protein>
<evidence type="ECO:0000313" key="7">
    <source>
        <dbReference type="Proteomes" id="UP000178490"/>
    </source>
</evidence>
<organism evidence="6 7">
    <name type="scientific">Candidatus Magasanikbacteria bacterium RIFOXYD2_FULL_36_9</name>
    <dbReference type="NCBI Taxonomy" id="1798707"/>
    <lineage>
        <taxon>Bacteria</taxon>
        <taxon>Candidatus Magasanikiibacteriota</taxon>
    </lineage>
</organism>
<comment type="similarity">
    <text evidence="1 4 5">Belongs to the bacterial ribosomal protein bL17 family.</text>
</comment>
<name>A0A1F6P1Z6_9BACT</name>
<dbReference type="PANTHER" id="PTHR14413">
    <property type="entry name" value="RIBOSOMAL PROTEIN L17"/>
    <property type="match status" value="1"/>
</dbReference>
<dbReference type="NCBIfam" id="TIGR00059">
    <property type="entry name" value="L17"/>
    <property type="match status" value="1"/>
</dbReference>
<keyword evidence="3 4" id="KW-0687">Ribonucleoprotein</keyword>
<reference evidence="6 7" key="1">
    <citation type="journal article" date="2016" name="Nat. Commun.">
        <title>Thousands of microbial genomes shed light on interconnected biogeochemical processes in an aquifer system.</title>
        <authorList>
            <person name="Anantharaman K."/>
            <person name="Brown C.T."/>
            <person name="Hug L.A."/>
            <person name="Sharon I."/>
            <person name="Castelle C.J."/>
            <person name="Probst A.J."/>
            <person name="Thomas B.C."/>
            <person name="Singh A."/>
            <person name="Wilkins M.J."/>
            <person name="Karaoz U."/>
            <person name="Brodie E.L."/>
            <person name="Williams K.H."/>
            <person name="Hubbard S.S."/>
            <person name="Banfield J.F."/>
        </authorList>
    </citation>
    <scope>NUCLEOTIDE SEQUENCE [LARGE SCALE GENOMIC DNA]</scope>
</reference>
<comment type="subunit">
    <text evidence="4">Part of the 50S ribosomal subunit. Contacts protein L32.</text>
</comment>
<dbReference type="GO" id="GO:0003735">
    <property type="term" value="F:structural constituent of ribosome"/>
    <property type="evidence" value="ECO:0007669"/>
    <property type="project" value="InterPro"/>
</dbReference>
<dbReference type="InterPro" id="IPR000456">
    <property type="entry name" value="Ribosomal_bL17"/>
</dbReference>
<dbReference type="PANTHER" id="PTHR14413:SF16">
    <property type="entry name" value="LARGE RIBOSOMAL SUBUNIT PROTEIN BL17M"/>
    <property type="match status" value="1"/>
</dbReference>
<dbReference type="SUPFAM" id="SSF64263">
    <property type="entry name" value="Prokaryotic ribosomal protein L17"/>
    <property type="match status" value="1"/>
</dbReference>
<dbReference type="HAMAP" id="MF_01368">
    <property type="entry name" value="Ribosomal_bL17"/>
    <property type="match status" value="1"/>
</dbReference>
<dbReference type="Pfam" id="PF01196">
    <property type="entry name" value="Ribosomal_L17"/>
    <property type="match status" value="1"/>
</dbReference>
<dbReference type="Proteomes" id="UP000178490">
    <property type="component" value="Unassembled WGS sequence"/>
</dbReference>
<dbReference type="EMBL" id="MFRC01000004">
    <property type="protein sequence ID" value="OGH90189.1"/>
    <property type="molecule type" value="Genomic_DNA"/>
</dbReference>
<evidence type="ECO:0000256" key="4">
    <source>
        <dbReference type="HAMAP-Rule" id="MF_01368"/>
    </source>
</evidence>
<sequence length="116" mass="13067">MRHLVKKATLDRKTAARRSLLANLAESLIIHEKIKTTKAKAKVLRSLIEKLITKAKTNDLATRRQLMRVLYTNNAIKKMLEVIGPRYATRPGGYTRITLLGVRKGDAGEEAMIELV</sequence>